<feature type="binding site" evidence="12">
    <location>
        <position position="164"/>
    </location>
    <ligand>
        <name>ATP</name>
        <dbReference type="ChEBI" id="CHEBI:30616"/>
    </ligand>
</feature>
<organism evidence="16 17">
    <name type="scientific">Linnemannia exigua</name>
    <dbReference type="NCBI Taxonomy" id="604196"/>
    <lineage>
        <taxon>Eukaryota</taxon>
        <taxon>Fungi</taxon>
        <taxon>Fungi incertae sedis</taxon>
        <taxon>Mucoromycota</taxon>
        <taxon>Mortierellomycotina</taxon>
        <taxon>Mortierellomycetes</taxon>
        <taxon>Mortierellales</taxon>
        <taxon>Mortierellaceae</taxon>
        <taxon>Linnemannia</taxon>
    </lineage>
</organism>
<feature type="binding site" evidence="12">
    <location>
        <begin position="232"/>
        <end position="233"/>
    </location>
    <ligand>
        <name>ATP</name>
        <dbReference type="ChEBI" id="CHEBI:30616"/>
    </ligand>
</feature>
<comment type="cofactor">
    <cofactor evidence="12">
        <name>Zn(2+)</name>
        <dbReference type="ChEBI" id="CHEBI:29105"/>
    </cofactor>
    <text evidence="12">Binds 1 zinc ion per subunit.</text>
</comment>
<dbReference type="GO" id="GO:0005524">
    <property type="term" value="F:ATP binding"/>
    <property type="evidence" value="ECO:0007669"/>
    <property type="project" value="UniProtKB-KW"/>
</dbReference>
<dbReference type="Pfam" id="PF00899">
    <property type="entry name" value="ThiF"/>
    <property type="match status" value="1"/>
</dbReference>
<evidence type="ECO:0000256" key="10">
    <source>
        <dbReference type="ARBA" id="ARBA00023268"/>
    </source>
</evidence>
<feature type="binding site" evidence="12">
    <location>
        <position position="349"/>
    </location>
    <ligand>
        <name>Zn(2+)</name>
        <dbReference type="ChEBI" id="CHEBI:29105"/>
    </ligand>
</feature>
<dbReference type="GO" id="GO:0046872">
    <property type="term" value="F:metal ion binding"/>
    <property type="evidence" value="ECO:0007669"/>
    <property type="project" value="UniProtKB-KW"/>
</dbReference>
<feature type="active site" description="Cysteine persulfide intermediate; for sulfurtransferase activity" evidence="12">
    <location>
        <position position="453"/>
    </location>
</feature>
<feature type="domain" description="Rhodanese" evidence="15">
    <location>
        <begin position="399"/>
        <end position="495"/>
    </location>
</feature>
<dbReference type="InterPro" id="IPR035985">
    <property type="entry name" value="Ubiquitin-activating_enz"/>
</dbReference>
<dbReference type="GO" id="GO:0002143">
    <property type="term" value="P:tRNA wobble position uridine thiolation"/>
    <property type="evidence" value="ECO:0007669"/>
    <property type="project" value="InterPro"/>
</dbReference>
<feature type="binding site" evidence="12">
    <location>
        <begin position="171"/>
        <end position="175"/>
    </location>
    <ligand>
        <name>ATP</name>
        <dbReference type="ChEBI" id="CHEBI:30616"/>
    </ligand>
</feature>
<evidence type="ECO:0000256" key="4">
    <source>
        <dbReference type="ARBA" id="ARBA00022694"/>
    </source>
</evidence>
<feature type="binding site" evidence="12">
    <location>
        <position position="143"/>
    </location>
    <ligand>
        <name>ATP</name>
        <dbReference type="ChEBI" id="CHEBI:30616"/>
    </ligand>
</feature>
<dbReference type="InterPro" id="IPR001763">
    <property type="entry name" value="Rhodanese-like_dom"/>
</dbReference>
<dbReference type="AlphaFoldDB" id="A0AAD4DMN9"/>
<feature type="active site" description="Glycyl thioester intermediate; for adenylyltransferase activity" evidence="12">
    <location>
        <position position="290"/>
    </location>
</feature>
<comment type="pathway">
    <text evidence="12">tRNA modification; 5-methoxycarbonylmethyl-2-thiouridine-tRNA biosynthesis.</text>
</comment>
<evidence type="ECO:0000313" key="16">
    <source>
        <dbReference type="EMBL" id="KAG0281059.1"/>
    </source>
</evidence>
<dbReference type="FunFam" id="3.40.50.720:FF:000033">
    <property type="entry name" value="Adenylyltransferase and sulfurtransferase MOCS3"/>
    <property type="match status" value="1"/>
</dbReference>
<dbReference type="CDD" id="cd00757">
    <property type="entry name" value="ThiF_MoeB_HesA_family"/>
    <property type="match status" value="1"/>
</dbReference>
<evidence type="ECO:0000256" key="9">
    <source>
        <dbReference type="ARBA" id="ARBA00022840"/>
    </source>
</evidence>
<proteinExistence type="inferred from homology"/>
<comment type="subcellular location">
    <subcellularLocation>
        <location evidence="1">Cytoplasm</location>
        <location evidence="1">Cytosol</location>
    </subcellularLocation>
</comment>
<evidence type="ECO:0000256" key="14">
    <source>
        <dbReference type="SAM" id="MobiDB-lite"/>
    </source>
</evidence>
<gene>
    <name evidence="16" type="primary">MOCS3</name>
    <name evidence="12" type="synonym">UBA4</name>
    <name evidence="16" type="ORF">BGZ95_007082</name>
</gene>
<keyword evidence="10 12" id="KW-0511">Multifunctional enzyme</keyword>
<keyword evidence="9 12" id="KW-0067">ATP-binding</keyword>
<dbReference type="SMART" id="SM00450">
    <property type="entry name" value="RHOD"/>
    <property type="match status" value="1"/>
</dbReference>
<keyword evidence="8 12" id="KW-0862">Zinc</keyword>
<comment type="caution">
    <text evidence="16">The sequence shown here is derived from an EMBL/GenBank/DDBJ whole genome shotgun (WGS) entry which is preliminary data.</text>
</comment>
<accession>A0AAD4DMN9</accession>
<dbReference type="NCBIfam" id="NF004281">
    <property type="entry name" value="PRK05690.1"/>
    <property type="match status" value="1"/>
</dbReference>
<keyword evidence="5 12" id="KW-0479">Metal-binding</keyword>
<dbReference type="PANTHER" id="PTHR10953:SF102">
    <property type="entry name" value="ADENYLYLTRANSFERASE AND SULFURTRANSFERASE MOCS3"/>
    <property type="match status" value="1"/>
</dbReference>
<dbReference type="GO" id="GO:0005829">
    <property type="term" value="C:cytosol"/>
    <property type="evidence" value="ECO:0007669"/>
    <property type="project" value="UniProtKB-SubCell"/>
</dbReference>
<dbReference type="InterPro" id="IPR028885">
    <property type="entry name" value="MOCS3/Uba4"/>
</dbReference>
<dbReference type="Gene3D" id="3.40.50.720">
    <property type="entry name" value="NAD(P)-binding Rossmann-like Domain"/>
    <property type="match status" value="1"/>
</dbReference>
<dbReference type="InterPro" id="IPR045886">
    <property type="entry name" value="ThiF/MoeB/HesA"/>
</dbReference>
<evidence type="ECO:0000256" key="1">
    <source>
        <dbReference type="ARBA" id="ARBA00004514"/>
    </source>
</evidence>
<keyword evidence="17" id="KW-1185">Reference proteome</keyword>
<evidence type="ECO:0000256" key="8">
    <source>
        <dbReference type="ARBA" id="ARBA00022833"/>
    </source>
</evidence>
<feature type="binding site" evidence="12">
    <location>
        <position position="276"/>
    </location>
    <ligand>
        <name>Zn(2+)</name>
        <dbReference type="ChEBI" id="CHEBI:29105"/>
    </ligand>
</feature>
<evidence type="ECO:0000256" key="12">
    <source>
        <dbReference type="HAMAP-Rule" id="MF_03049"/>
    </source>
</evidence>
<dbReference type="Pfam" id="PF00581">
    <property type="entry name" value="Rhodanese"/>
    <property type="match status" value="1"/>
</dbReference>
<dbReference type="HAMAP" id="MF_03049">
    <property type="entry name" value="MOCS3_Uba4"/>
    <property type="match status" value="1"/>
</dbReference>
<evidence type="ECO:0000256" key="11">
    <source>
        <dbReference type="ARBA" id="ARBA00075323"/>
    </source>
</evidence>
<dbReference type="Gene3D" id="3.40.250.10">
    <property type="entry name" value="Rhodanese-like domain"/>
    <property type="match status" value="1"/>
</dbReference>
<dbReference type="GO" id="GO:0004792">
    <property type="term" value="F:thiosulfate-cyanide sulfurtransferase activity"/>
    <property type="evidence" value="ECO:0007669"/>
    <property type="project" value="TreeGrafter"/>
</dbReference>
<protein>
    <recommendedName>
        <fullName evidence="11">Needs CLA4 to survive protein 3</fullName>
    </recommendedName>
</protein>
<dbReference type="Proteomes" id="UP001194580">
    <property type="component" value="Unassembled WGS sequence"/>
</dbReference>
<keyword evidence="4 12" id="KW-0819">tRNA processing</keyword>
<evidence type="ECO:0000256" key="2">
    <source>
        <dbReference type="ARBA" id="ARBA00022490"/>
    </source>
</evidence>
<reference evidence="16" key="1">
    <citation type="journal article" date="2020" name="Fungal Divers.">
        <title>Resolving the Mortierellaceae phylogeny through synthesis of multi-gene phylogenetics and phylogenomics.</title>
        <authorList>
            <person name="Vandepol N."/>
            <person name="Liber J."/>
            <person name="Desiro A."/>
            <person name="Na H."/>
            <person name="Kennedy M."/>
            <person name="Barry K."/>
            <person name="Grigoriev I.V."/>
            <person name="Miller A.N."/>
            <person name="O'Donnell K."/>
            <person name="Stajich J.E."/>
            <person name="Bonito G."/>
        </authorList>
    </citation>
    <scope>NUCLEOTIDE SEQUENCE</scope>
    <source>
        <strain evidence="16">NRRL 28262</strain>
    </source>
</reference>
<feature type="region of interest" description="Disordered" evidence="14">
    <location>
        <begin position="63"/>
        <end position="85"/>
    </location>
</feature>
<dbReference type="PANTHER" id="PTHR10953">
    <property type="entry name" value="UBIQUITIN-ACTIVATING ENZYME E1"/>
    <property type="match status" value="1"/>
</dbReference>
<feature type="binding site" evidence="12">
    <location>
        <position position="273"/>
    </location>
    <ligand>
        <name>Zn(2+)</name>
        <dbReference type="ChEBI" id="CHEBI:29105"/>
    </ligand>
</feature>
<feature type="binding site" evidence="12">
    <location>
        <position position="188"/>
    </location>
    <ligand>
        <name>ATP</name>
        <dbReference type="ChEBI" id="CHEBI:30616"/>
    </ligand>
</feature>
<feature type="binding site" evidence="12">
    <location>
        <position position="352"/>
    </location>
    <ligand>
        <name>Zn(2+)</name>
        <dbReference type="ChEBI" id="CHEBI:29105"/>
    </ligand>
</feature>
<evidence type="ECO:0000313" key="17">
    <source>
        <dbReference type="Proteomes" id="UP001194580"/>
    </source>
</evidence>
<dbReference type="SUPFAM" id="SSF69572">
    <property type="entry name" value="Activating enzymes of the ubiquitin-like proteins"/>
    <property type="match status" value="1"/>
</dbReference>
<sequence>MDRLAGDSSSFKLPLQHSFMATTATTESLEVRVKRLEQEKAALEQEVRALRLEQSIALASAPAGGARAQKQQEQQQQQCANTNGGAATNDLTASSAFAPFEKVAALTNPEIARYGRQLILPGFGIQAQMDLRNCSMLVVGAGGLGASCALYLGAAGVGRLGIVDHDTVDISNLHRQVIHNEARQGMSKARSAALSVQLLNPHCEVIVHELVLESSNAQEIINAYDIVIDATDNVATRYLLNDASVLGQKPLVSGSALRLDGQLTIYNYRGGPCYRCLFPTPPPSETVTNCSDGGVLGVVPGIIGCLQALEAIKIATGLNKEDPPTMTLFSANSSTMFRTIKLRKRKAECIMCGDSPTITKLIDYVRFCGSSATDKTPDLFLIPFNERITCQSYNEVLKGRVPHLLLDVREKVQFDICSLPSSLNIPLKALPNELEKVKASLEGQPDRPVYVVCRRGNDSQPAVRILQENGITTGEVKDMVGGLERWSNTIDPDFPKY</sequence>
<name>A0AAD4DMN9_9FUNG</name>
<comment type="similarity">
    <text evidence="12">In the N-terminal section; belongs to the HesA/MoeB/ThiF family. UBA4 subfamily.</text>
</comment>
<dbReference type="EMBL" id="JAAAIL010000034">
    <property type="protein sequence ID" value="KAG0281059.1"/>
    <property type="molecule type" value="Genomic_DNA"/>
</dbReference>
<evidence type="ECO:0000256" key="5">
    <source>
        <dbReference type="ARBA" id="ARBA00022723"/>
    </source>
</evidence>
<dbReference type="GO" id="GO:0042292">
    <property type="term" value="F:URM1 activating enzyme activity"/>
    <property type="evidence" value="ECO:0007669"/>
    <property type="project" value="TreeGrafter"/>
</dbReference>
<keyword evidence="7" id="KW-0833">Ubl conjugation pathway</keyword>
<keyword evidence="3 12" id="KW-0808">Transferase</keyword>
<evidence type="ECO:0000256" key="7">
    <source>
        <dbReference type="ARBA" id="ARBA00022786"/>
    </source>
</evidence>
<keyword evidence="13" id="KW-0175">Coiled coil</keyword>
<dbReference type="InterPro" id="IPR036873">
    <property type="entry name" value="Rhodanese-like_dom_sf"/>
</dbReference>
<evidence type="ECO:0000256" key="6">
    <source>
        <dbReference type="ARBA" id="ARBA00022741"/>
    </source>
</evidence>
<evidence type="ECO:0000256" key="13">
    <source>
        <dbReference type="SAM" id="Coils"/>
    </source>
</evidence>
<keyword evidence="6 12" id="KW-0547">Nucleotide-binding</keyword>
<feature type="coiled-coil region" evidence="13">
    <location>
        <begin position="26"/>
        <end position="53"/>
    </location>
</feature>
<dbReference type="GO" id="GO:0070566">
    <property type="term" value="F:adenylyltransferase activity"/>
    <property type="evidence" value="ECO:0007669"/>
    <property type="project" value="InterPro"/>
</dbReference>
<evidence type="ECO:0000259" key="15">
    <source>
        <dbReference type="PROSITE" id="PS50206"/>
    </source>
</evidence>
<dbReference type="InterPro" id="IPR000594">
    <property type="entry name" value="ThiF_NAD_FAD-bd"/>
</dbReference>
<evidence type="ECO:0000256" key="3">
    <source>
        <dbReference type="ARBA" id="ARBA00022679"/>
    </source>
</evidence>
<dbReference type="PROSITE" id="PS50206">
    <property type="entry name" value="RHODANESE_3"/>
    <property type="match status" value="1"/>
</dbReference>
<dbReference type="FunFam" id="3.40.250.10:FF:000014">
    <property type="entry name" value="Adenylyltransferase and sulfurtransferase MOCS3"/>
    <property type="match status" value="1"/>
</dbReference>
<keyword evidence="2 12" id="KW-0963">Cytoplasm</keyword>